<evidence type="ECO:0000259" key="13">
    <source>
        <dbReference type="PROSITE" id="PS51016"/>
    </source>
</evidence>
<dbReference type="GO" id="GO:0003774">
    <property type="term" value="F:cytoskeletal motor activity"/>
    <property type="evidence" value="ECO:0007669"/>
    <property type="project" value="UniProtKB-UniRule"/>
</dbReference>
<dbReference type="PANTHER" id="PTHR22692">
    <property type="entry name" value="MYOSIN VII, XV"/>
    <property type="match status" value="1"/>
</dbReference>
<accession>A0A8C9ENQ9</accession>
<comment type="subcellular location">
    <subcellularLocation>
        <location evidence="1">Cytoplasm</location>
    </subcellularLocation>
</comment>
<reference evidence="15" key="2">
    <citation type="submission" date="2025-09" db="UniProtKB">
        <authorList>
            <consortium name="Ensembl"/>
        </authorList>
    </citation>
    <scope>IDENTIFICATION</scope>
</reference>
<dbReference type="InterPro" id="IPR000299">
    <property type="entry name" value="FERM_domain"/>
</dbReference>
<dbReference type="PROSITE" id="PS50057">
    <property type="entry name" value="FERM_3"/>
    <property type="match status" value="2"/>
</dbReference>
<dbReference type="FunFam" id="1.10.10.820:FF:000001">
    <property type="entry name" value="Myosin heavy chain"/>
    <property type="match status" value="1"/>
</dbReference>
<keyword evidence="16" id="KW-1185">Reference proteome</keyword>
<dbReference type="Pfam" id="PF21989">
    <property type="entry name" value="RA_2"/>
    <property type="match status" value="1"/>
</dbReference>
<dbReference type="Gene3D" id="1.20.120.720">
    <property type="entry name" value="Myosin VI head, motor domain, U50 subdomain"/>
    <property type="match status" value="1"/>
</dbReference>
<dbReference type="InterPro" id="IPR027417">
    <property type="entry name" value="P-loop_NTPase"/>
</dbReference>
<evidence type="ECO:0000259" key="12">
    <source>
        <dbReference type="PROSITE" id="PS50057"/>
    </source>
</evidence>
<evidence type="ECO:0000259" key="14">
    <source>
        <dbReference type="PROSITE" id="PS51456"/>
    </source>
</evidence>
<dbReference type="InterPro" id="IPR001609">
    <property type="entry name" value="Myosin_head_motor_dom-like"/>
</dbReference>
<evidence type="ECO:0000256" key="11">
    <source>
        <dbReference type="SAM" id="MobiDB-lite"/>
    </source>
</evidence>
<dbReference type="SUPFAM" id="SSF50729">
    <property type="entry name" value="PH domain-like"/>
    <property type="match status" value="1"/>
</dbReference>
<evidence type="ECO:0000256" key="6">
    <source>
        <dbReference type="ARBA" id="ARBA00022840"/>
    </source>
</evidence>
<dbReference type="Pfam" id="PF24123">
    <property type="entry name" value="Myosin_VII_N"/>
    <property type="match status" value="1"/>
</dbReference>
<dbReference type="Gene3D" id="1.10.10.820">
    <property type="match status" value="1"/>
</dbReference>
<dbReference type="Gene3D" id="3.10.20.90">
    <property type="entry name" value="Phosphatidylinositol 3-kinase Catalytic Subunit, Chain A, domain 1"/>
    <property type="match status" value="2"/>
</dbReference>
<protein>
    <submittedName>
        <fullName evidence="15">Myosin VIIB</fullName>
    </submittedName>
</protein>
<dbReference type="PROSITE" id="PS50096">
    <property type="entry name" value="IQ"/>
    <property type="match status" value="1"/>
</dbReference>
<dbReference type="PANTHER" id="PTHR22692:SF24">
    <property type="entry name" value="MYOSIN VIIB"/>
    <property type="match status" value="1"/>
</dbReference>
<dbReference type="PRINTS" id="PR00193">
    <property type="entry name" value="MYOSINHEAVY"/>
</dbReference>
<dbReference type="InterPro" id="IPR041794">
    <property type="entry name" value="MyoVII_FERM_C2"/>
</dbReference>
<dbReference type="InterPro" id="IPR011993">
    <property type="entry name" value="PH-like_dom_sf"/>
</dbReference>
<dbReference type="PROSITE" id="PS51456">
    <property type="entry name" value="MYOSIN_MOTOR"/>
    <property type="match status" value="1"/>
</dbReference>
<evidence type="ECO:0000256" key="2">
    <source>
        <dbReference type="ARBA" id="ARBA00008314"/>
    </source>
</evidence>
<dbReference type="InterPro" id="IPR051567">
    <property type="entry name" value="Unconventional_Myosin_ATPase"/>
</dbReference>
<dbReference type="InterPro" id="IPR014352">
    <property type="entry name" value="FERM/acyl-CoA-bd_prot_sf"/>
</dbReference>
<name>A0A8C9ENQ9_PAVCR</name>
<dbReference type="GO" id="GO:0003779">
    <property type="term" value="F:actin binding"/>
    <property type="evidence" value="ECO:0007669"/>
    <property type="project" value="UniProtKB-KW"/>
</dbReference>
<dbReference type="Gene3D" id="3.40.850.10">
    <property type="entry name" value="Kinesin motor domain"/>
    <property type="match status" value="1"/>
</dbReference>
<dbReference type="InterPro" id="IPR041793">
    <property type="entry name" value="MyoVII_FERM_C1"/>
</dbReference>
<dbReference type="Pfam" id="PF21998">
    <property type="entry name" value="FERM_C1_MyoVII"/>
    <property type="match status" value="1"/>
</dbReference>
<evidence type="ECO:0000256" key="1">
    <source>
        <dbReference type="ARBA" id="ARBA00004496"/>
    </source>
</evidence>
<dbReference type="CDD" id="cd14473">
    <property type="entry name" value="FERM_B-lobe"/>
    <property type="match status" value="2"/>
</dbReference>
<feature type="compositionally biased region" description="Polar residues" evidence="11">
    <location>
        <begin position="2013"/>
        <end position="2022"/>
    </location>
</feature>
<dbReference type="SMART" id="SM00295">
    <property type="entry name" value="B41"/>
    <property type="match status" value="2"/>
</dbReference>
<evidence type="ECO:0000313" key="15">
    <source>
        <dbReference type="Ensembl" id="ENSPSTP00000003421.1"/>
    </source>
</evidence>
<dbReference type="Gene3D" id="1.20.58.530">
    <property type="match status" value="1"/>
</dbReference>
<proteinExistence type="inferred from homology"/>
<dbReference type="Pfam" id="PF00063">
    <property type="entry name" value="Myosin_head"/>
    <property type="match status" value="1"/>
</dbReference>
<dbReference type="Gene3D" id="1.20.5.4820">
    <property type="match status" value="1"/>
</dbReference>
<feature type="domain" description="MyTH4" evidence="13">
    <location>
        <begin position="1562"/>
        <end position="1711"/>
    </location>
</feature>
<organism evidence="15 16">
    <name type="scientific">Pavo cristatus</name>
    <name type="common">Indian peafowl</name>
    <name type="synonym">Blue peafowl</name>
    <dbReference type="NCBI Taxonomy" id="9049"/>
    <lineage>
        <taxon>Eukaryota</taxon>
        <taxon>Metazoa</taxon>
        <taxon>Chordata</taxon>
        <taxon>Craniata</taxon>
        <taxon>Vertebrata</taxon>
        <taxon>Euteleostomi</taxon>
        <taxon>Archelosauria</taxon>
        <taxon>Archosauria</taxon>
        <taxon>Dinosauria</taxon>
        <taxon>Saurischia</taxon>
        <taxon>Theropoda</taxon>
        <taxon>Coelurosauria</taxon>
        <taxon>Aves</taxon>
        <taxon>Neognathae</taxon>
        <taxon>Galloanserae</taxon>
        <taxon>Galliformes</taxon>
        <taxon>Phasianidae</taxon>
        <taxon>Phasianinae</taxon>
        <taxon>Pavo</taxon>
    </lineage>
</organism>
<feature type="domain" description="FERM" evidence="12">
    <location>
        <begin position="1717"/>
        <end position="2004"/>
    </location>
</feature>
<dbReference type="InterPro" id="IPR000857">
    <property type="entry name" value="MyTH4_dom"/>
</dbReference>
<dbReference type="CDD" id="cd17093">
    <property type="entry name" value="FERM2_F1_Myosin-VII"/>
    <property type="match status" value="1"/>
</dbReference>
<dbReference type="GO" id="GO:0005737">
    <property type="term" value="C:cytoplasm"/>
    <property type="evidence" value="ECO:0007669"/>
    <property type="project" value="UniProtKB-SubCell"/>
</dbReference>
<dbReference type="Gene3D" id="2.30.29.30">
    <property type="entry name" value="Pleckstrin-homology domain (PH domain)/Phosphotyrosine-binding domain (PTB)"/>
    <property type="match status" value="2"/>
</dbReference>
<keyword evidence="3" id="KW-0963">Cytoplasm</keyword>
<feature type="domain" description="Myosin motor" evidence="14">
    <location>
        <begin position="57"/>
        <end position="748"/>
    </location>
</feature>
<feature type="binding site" evidence="10">
    <location>
        <begin position="150"/>
        <end position="157"/>
    </location>
    <ligand>
        <name>ATP</name>
        <dbReference type="ChEBI" id="CHEBI:30616"/>
    </ligand>
</feature>
<dbReference type="InterPro" id="IPR036106">
    <property type="entry name" value="MYSc_Myo7"/>
</dbReference>
<dbReference type="GO" id="GO:0016459">
    <property type="term" value="C:myosin complex"/>
    <property type="evidence" value="ECO:0007669"/>
    <property type="project" value="UniProtKB-KW"/>
</dbReference>
<feature type="region of interest" description="Disordered" evidence="11">
    <location>
        <begin position="2007"/>
        <end position="2028"/>
    </location>
</feature>
<dbReference type="SMART" id="SM00242">
    <property type="entry name" value="MYSc"/>
    <property type="match status" value="1"/>
</dbReference>
<dbReference type="SUPFAM" id="SSF47031">
    <property type="entry name" value="Second domain of FERM"/>
    <property type="match status" value="2"/>
</dbReference>
<dbReference type="SUPFAM" id="SSF54236">
    <property type="entry name" value="Ubiquitin-like"/>
    <property type="match status" value="2"/>
</dbReference>
<reference evidence="15" key="1">
    <citation type="submission" date="2025-08" db="UniProtKB">
        <authorList>
            <consortium name="Ensembl"/>
        </authorList>
    </citation>
    <scope>IDENTIFICATION</scope>
</reference>
<evidence type="ECO:0000256" key="10">
    <source>
        <dbReference type="PROSITE-ProRule" id="PRU00782"/>
    </source>
</evidence>
<dbReference type="InterPro" id="IPR035963">
    <property type="entry name" value="FERM_2"/>
</dbReference>
<evidence type="ECO:0000256" key="8">
    <source>
        <dbReference type="ARBA" id="ARBA00023175"/>
    </source>
</evidence>
<keyword evidence="5 10" id="KW-0547">Nucleotide-binding</keyword>
<sequence length="2028" mass="231277">MSLFSTQPNSEFNVPIGAVVKDSDSGRILLEDDEGKEHWITARNMHMVRPMDPSTAQGVEDMIRLGDLHEAGMVHNLFIRHQQHKIYTYTGSILVAVNPYQLLPLYTVDLIRLYCNKRIGELPPHVFAIADNCYFNMKRNKRDQCCVISGESGAGKTESTKLILQFLAAVSGQHSWIEQQILEANPILEAFGNAKTIRNDNSSRFGKYIDIYFNHSGVIEGARIEQFLLEKSRVCRQAPEERNYHIFYCMLMGMNLEQKKMLNLGTASEYTYLTVGNCTSCDSRNDAKEYAHIRSAMKILMFSDSEHWDISKLLAAILHLGNVEFEAAVYDNLDCSDVIDSPHFSIATKLLEVDYKELQNSLTNLSIIVRGESMSRPLNVAQAADGRDAFVKGIYGRIFLWIVNKINSAIFNPTSQKPKNTRQSIGLLDIFGFENFSNNSFEQLCINIANEHLQQFFVHHVFKLEQEEYLAEHITWNNIDFTDNRQALEVIALKPMNIISLIDEESKFPKGTDATMLIKINSLHGKSRVYIPPKSDHDTKFGINHFAGAVFYESKDFLEKNRDTLSANVMQVVHSSKNKFLKEIFQVETTPTSLGRGTIRHLGSDQAFKGLDTTKRLSTLGGQFRQSLEKLMKILGQCQPYFIRCIKPNDYKKPLLFDRELCIKQLRYSGMMETIRIRKAGYPVRYTFEEFFDRYRALLPRSLKNDARQCCIRISEAVLGKDESWQAGKTKIFLKVSKKNSLLSLLLKNWALHHKIMLGFGRLQALYRSRQLAKQYETARAHIIRFQAACRGYLIRQKVAAQMKAVCVIYRHVQGASTLEEEGQRMNDDFVDRHTNYDVISDQEMVDKIFGFLPSMIGGQEGQAPLGFEDLEIKPSKLEEVDLDMIPMSVELEEEADGLEDYTFPKFAATYFQGSSTHTHIRKPLRHPLLYHDDKDNASLVVWVIILRFMGDLPEPTMFAKNATKSGSMMTQIYDTLGRKNQVTDQLKSGEEGFQEDSSISERPMSNLEKVHFIIGNAILRPAIRDEIYCQICKQLTENSSRSSYARGWILLSLCLGCFPPSDTFVKYLLNFIHNGPSGYAPYCAERLRRTYVNGARTEPPSWLELQATKQKKPIMFNVTLMNGQSITVPADSASIAKEICQFIADKTKLKDIFGFSLYIAVFDKVWSLGGGRDHVLDAISQCEQLVKERGTHERHAPWRLYFRKEIFTPWHNSQEDPISTDLIYHQVIRGIRFGEYRCEKEEDLVEIGAKYCYIQFGDTIHNELVQKVLHDCIPVKQLKSKPLEKWVSLITYAHAKAPYTQDRLSHQAVKEQLVDFARFQWPLLFSRFFEVTKFSGPSLPKNHFILAVNWKGICFLDESEKRLLELTFPEITGIHTNRAVKSFGQSCTLITLRAEEFVLTSVNSIVIAELVVMFLEGLKKRSRFAVAITPLFCIPEDPTILSFKKGDLLILTEDKRLDANSGWIHAQNDRTGKMGNVFLEEMYIIPSLTKPSSQVLVRKAITVLRRTMPGTDTSLFYNGHSNTGLIILYCLPLSSFRTPEKESISKAVLQKSRGHSQLWAHSKDPLKQPLLKAACTDPDVRDAACQAFIDILLLFSLGPENSQGKEELGGGVGGLSALQDLALFPFSQRKEPYSLPVLHNLYSVTKGWQLLWLCTGLFPPSKSLLKHAQKFIETRQKEPLALECKRRIQTVMRSGSRKWAPHSVEVEAILQNNTKISHKICFPNETEQTFDVGTNTKNRTLCQNIASKLQLSSWEGFSLFVKIADKVISQNEADYFFDSLRQLTDWTKRNKPVKDGKETYLLQPFLSGFKVGLFQELPKYLRGYHNCSRDEAVQLAGLVYKVRFNNDRTQLATIPKILKELVPDNLLRVTSPDEWKKSITAAYSKHEGKTVDEAKIAFLKIIYRWPTFGSAFFEVKQTSEPNFPEIVLIAINKQGVSLIHQKTKEILTVYPFNKISNWSSGSTFFHMTIGNLVRGSRILCETSLGYKMDDLLTSYVHLLMNANPRPALEHPNPNTRATPDTQDLLYS</sequence>
<dbReference type="Gene3D" id="1.20.80.10">
    <property type="match status" value="2"/>
</dbReference>
<dbReference type="InterPro" id="IPR019748">
    <property type="entry name" value="FERM_central"/>
</dbReference>
<dbReference type="CDD" id="cd13198">
    <property type="entry name" value="FERM_C1_MyoVII"/>
    <property type="match status" value="1"/>
</dbReference>
<feature type="domain" description="FERM" evidence="12">
    <location>
        <begin position="1115"/>
        <end position="1423"/>
    </location>
</feature>
<dbReference type="CDD" id="cd01381">
    <property type="entry name" value="MYSc_Myo7"/>
    <property type="match status" value="1"/>
</dbReference>
<evidence type="ECO:0000313" key="16">
    <source>
        <dbReference type="Proteomes" id="UP000694428"/>
    </source>
</evidence>
<feature type="domain" description="MyTH4" evidence="13">
    <location>
        <begin position="920"/>
        <end position="1110"/>
    </location>
</feature>
<evidence type="ECO:0000256" key="4">
    <source>
        <dbReference type="ARBA" id="ARBA00022737"/>
    </source>
</evidence>
<evidence type="ECO:0000256" key="3">
    <source>
        <dbReference type="ARBA" id="ARBA00022490"/>
    </source>
</evidence>
<dbReference type="Proteomes" id="UP000694428">
    <property type="component" value="Unplaced"/>
</dbReference>
<dbReference type="InterPro" id="IPR019749">
    <property type="entry name" value="Band_41_domain"/>
</dbReference>
<dbReference type="CDD" id="cd17092">
    <property type="entry name" value="FERM1_F1_Myosin-VII"/>
    <property type="match status" value="1"/>
</dbReference>
<dbReference type="InterPro" id="IPR036961">
    <property type="entry name" value="Kinesin_motor_dom_sf"/>
</dbReference>
<keyword evidence="9 10" id="KW-0009">Actin-binding</keyword>
<dbReference type="Pfam" id="PF00784">
    <property type="entry name" value="MyTH4"/>
    <property type="match status" value="2"/>
</dbReference>
<dbReference type="SUPFAM" id="SSF52540">
    <property type="entry name" value="P-loop containing nucleoside triphosphate hydrolases"/>
    <property type="match status" value="1"/>
</dbReference>
<dbReference type="Gene3D" id="2.30.30.40">
    <property type="entry name" value="SH3 Domains"/>
    <property type="match status" value="1"/>
</dbReference>
<dbReference type="Gene3D" id="1.25.40.530">
    <property type="entry name" value="MyTH4 domain"/>
    <property type="match status" value="2"/>
</dbReference>
<dbReference type="FunFam" id="2.30.29.30:FF:000075">
    <property type="entry name" value="unconventional myosin-VIIa"/>
    <property type="match status" value="1"/>
</dbReference>
<dbReference type="InterPro" id="IPR057130">
    <property type="entry name" value="Myosin_VII_N"/>
</dbReference>
<keyword evidence="8 10" id="KW-0505">Motor protein</keyword>
<keyword evidence="6 10" id="KW-0067">ATP-binding</keyword>
<dbReference type="Pfam" id="PF02174">
    <property type="entry name" value="IRS"/>
    <property type="match status" value="1"/>
</dbReference>
<dbReference type="InterPro" id="IPR002404">
    <property type="entry name" value="IRS_PTB"/>
</dbReference>
<evidence type="ECO:0000256" key="9">
    <source>
        <dbReference type="ARBA" id="ARBA00023203"/>
    </source>
</evidence>
<dbReference type="CDD" id="cd13199">
    <property type="entry name" value="FERM_C2_MyoVII"/>
    <property type="match status" value="1"/>
</dbReference>
<dbReference type="Ensembl" id="ENSPSTT00000003585.1">
    <property type="protein sequence ID" value="ENSPSTP00000003421.1"/>
    <property type="gene ID" value="ENSPSTG00000001900.1"/>
</dbReference>
<keyword evidence="7 10" id="KW-0518">Myosin</keyword>
<dbReference type="SMART" id="SM00139">
    <property type="entry name" value="MyTH4"/>
    <property type="match status" value="2"/>
</dbReference>
<dbReference type="InterPro" id="IPR029071">
    <property type="entry name" value="Ubiquitin-like_domsf"/>
</dbReference>
<dbReference type="GO" id="GO:0005524">
    <property type="term" value="F:ATP binding"/>
    <property type="evidence" value="ECO:0007669"/>
    <property type="project" value="UniProtKB-UniRule"/>
</dbReference>
<evidence type="ECO:0000256" key="5">
    <source>
        <dbReference type="ARBA" id="ARBA00022741"/>
    </source>
</evidence>
<keyword evidence="4" id="KW-0677">Repeat</keyword>
<feature type="region of interest" description="Actin-binding" evidence="10">
    <location>
        <begin position="628"/>
        <end position="650"/>
    </location>
</feature>
<evidence type="ECO:0000256" key="7">
    <source>
        <dbReference type="ARBA" id="ARBA00023123"/>
    </source>
</evidence>
<dbReference type="InterPro" id="IPR038185">
    <property type="entry name" value="MyTH4_dom_sf"/>
</dbReference>
<comment type="similarity">
    <text evidence="2 10">Belongs to the TRAFAC class myosin-kinesin ATPase superfamily. Myosin family.</text>
</comment>
<dbReference type="PROSITE" id="PS51016">
    <property type="entry name" value="MYTH4"/>
    <property type="match status" value="2"/>
</dbReference>